<dbReference type="Pfam" id="PF00646">
    <property type="entry name" value="F-box"/>
    <property type="match status" value="1"/>
</dbReference>
<dbReference type="PROSITE" id="PS50181">
    <property type="entry name" value="FBOX"/>
    <property type="match status" value="1"/>
</dbReference>
<accession>A0A7C8NI82</accession>
<evidence type="ECO:0000313" key="3">
    <source>
        <dbReference type="Proteomes" id="UP000480548"/>
    </source>
</evidence>
<comment type="caution">
    <text evidence="2">The sequence shown here is derived from an EMBL/GenBank/DDBJ whole genome shotgun (WGS) entry which is preliminary data.</text>
</comment>
<dbReference type="EMBL" id="WIQZ01000053">
    <property type="protein sequence ID" value="KAF3130623.1"/>
    <property type="molecule type" value="Genomic_DNA"/>
</dbReference>
<name>A0A7C8NI82_ORBOL</name>
<proteinExistence type="predicted"/>
<dbReference type="InterPro" id="IPR036047">
    <property type="entry name" value="F-box-like_dom_sf"/>
</dbReference>
<sequence>MLEYLTLLSARLVCAASLKDTTFGQYLPKNTESQGPNYERLPRAMATLSLLPVELIYCVTSYLDECEIVYFMRTSKHFYSVLRRRVWSTFTFHEYWRDVSNYLAILADLTREVGADVLGYHHIKKIEVLTPRNSFGLSQSRKSGFHDILLGLIESGKIDLREIYIRGNGIHRWPQIRVDEYDHTGKCNSPSLDFLRRIKEYAQPKSIREFSMNIATSNILSLVEADVVELRLLTKLSVCMTLDFKRTPGQSAHINQDDKYLATLPGVLNQTAELRELRFRANIGSYTEDGPGSIHDPKLAEPLEKLQTAIGNLKRLRVLKIGNDDSADCTSEQIFFHPSFFMIPPETCEVVEYYAIVSVAWWRKFASHHFSGVKRLKLNIKPMGLESRWWVGGDSVDLRLHSVAVTGLKEFVMDAREFSGADSDRHIYPRDLIDCIKRKNNCSIVELTGTVKRPR</sequence>
<reference evidence="2 3" key="1">
    <citation type="submission" date="2019-06" db="EMBL/GenBank/DDBJ databases">
        <authorList>
            <person name="Palmer J.M."/>
        </authorList>
    </citation>
    <scope>NUCLEOTIDE SEQUENCE [LARGE SCALE GENOMIC DNA]</scope>
    <source>
        <strain evidence="2 3">TWF703</strain>
    </source>
</reference>
<gene>
    <name evidence="2" type="ORF">TWF703_008156</name>
</gene>
<evidence type="ECO:0000259" key="1">
    <source>
        <dbReference type="PROSITE" id="PS50181"/>
    </source>
</evidence>
<dbReference type="AlphaFoldDB" id="A0A7C8NI82"/>
<dbReference type="SUPFAM" id="SSF81383">
    <property type="entry name" value="F-box domain"/>
    <property type="match status" value="1"/>
</dbReference>
<feature type="domain" description="F-box" evidence="1">
    <location>
        <begin position="45"/>
        <end position="99"/>
    </location>
</feature>
<evidence type="ECO:0000313" key="2">
    <source>
        <dbReference type="EMBL" id="KAF3130623.1"/>
    </source>
</evidence>
<protein>
    <recommendedName>
        <fullName evidence="1">F-box domain-containing protein</fullName>
    </recommendedName>
</protein>
<organism evidence="2 3">
    <name type="scientific">Orbilia oligospora</name>
    <name type="common">Nematode-trapping fungus</name>
    <name type="synonym">Arthrobotrys oligospora</name>
    <dbReference type="NCBI Taxonomy" id="2813651"/>
    <lineage>
        <taxon>Eukaryota</taxon>
        <taxon>Fungi</taxon>
        <taxon>Dikarya</taxon>
        <taxon>Ascomycota</taxon>
        <taxon>Pezizomycotina</taxon>
        <taxon>Orbiliomycetes</taxon>
        <taxon>Orbiliales</taxon>
        <taxon>Orbiliaceae</taxon>
        <taxon>Orbilia</taxon>
    </lineage>
</organism>
<dbReference type="CDD" id="cd09917">
    <property type="entry name" value="F-box_SF"/>
    <property type="match status" value="1"/>
</dbReference>
<dbReference type="InterPro" id="IPR001810">
    <property type="entry name" value="F-box_dom"/>
</dbReference>
<dbReference type="Proteomes" id="UP000480548">
    <property type="component" value="Unassembled WGS sequence"/>
</dbReference>